<dbReference type="InterPro" id="IPR002831">
    <property type="entry name" value="Tscrpt_reg_TrmB_N"/>
</dbReference>
<dbReference type="PANTHER" id="PTHR34293">
    <property type="entry name" value="HTH-TYPE TRANSCRIPTIONAL REGULATOR TRMBL2"/>
    <property type="match status" value="1"/>
</dbReference>
<organism evidence="2 3">
    <name type="scientific">Candidatus Dojkabacteria bacterium</name>
    <dbReference type="NCBI Taxonomy" id="2099670"/>
    <lineage>
        <taxon>Bacteria</taxon>
        <taxon>Candidatus Dojkabacteria</taxon>
    </lineage>
</organism>
<protein>
    <recommendedName>
        <fullName evidence="1">Transcription regulator TrmB N-terminal domain-containing protein</fullName>
    </recommendedName>
</protein>
<dbReference type="InterPro" id="IPR036390">
    <property type="entry name" value="WH_DNA-bd_sf"/>
</dbReference>
<dbReference type="AlphaFoldDB" id="A0A955I8K8"/>
<dbReference type="Gene3D" id="1.10.10.10">
    <property type="entry name" value="Winged helix-like DNA-binding domain superfamily/Winged helix DNA-binding domain"/>
    <property type="match status" value="1"/>
</dbReference>
<reference evidence="2" key="2">
    <citation type="journal article" date="2021" name="Microbiome">
        <title>Successional dynamics and alternative stable states in a saline activated sludge microbial community over 9 years.</title>
        <authorList>
            <person name="Wang Y."/>
            <person name="Ye J."/>
            <person name="Ju F."/>
            <person name="Liu L."/>
            <person name="Boyd J.A."/>
            <person name="Deng Y."/>
            <person name="Parks D.H."/>
            <person name="Jiang X."/>
            <person name="Yin X."/>
            <person name="Woodcroft B.J."/>
            <person name="Tyson G.W."/>
            <person name="Hugenholtz P."/>
            <person name="Polz M.F."/>
            <person name="Zhang T."/>
        </authorList>
    </citation>
    <scope>NUCLEOTIDE SEQUENCE</scope>
    <source>
        <strain evidence="2">HKST-UBA13</strain>
    </source>
</reference>
<comment type="caution">
    <text evidence="2">The sequence shown here is derived from an EMBL/GenBank/DDBJ whole genome shotgun (WGS) entry which is preliminary data.</text>
</comment>
<dbReference type="EMBL" id="JAGQLJ010000030">
    <property type="protein sequence ID" value="MCA9380920.1"/>
    <property type="molecule type" value="Genomic_DNA"/>
</dbReference>
<dbReference type="InterPro" id="IPR051797">
    <property type="entry name" value="TrmB-like"/>
</dbReference>
<accession>A0A955I8K8</accession>
<evidence type="ECO:0000313" key="2">
    <source>
        <dbReference type="EMBL" id="MCA9380920.1"/>
    </source>
</evidence>
<feature type="domain" description="Transcription regulator TrmB N-terminal" evidence="1">
    <location>
        <begin position="13"/>
        <end position="80"/>
    </location>
</feature>
<dbReference type="InterPro" id="IPR036388">
    <property type="entry name" value="WH-like_DNA-bd_sf"/>
</dbReference>
<dbReference type="PANTHER" id="PTHR34293:SF1">
    <property type="entry name" value="HTH-TYPE TRANSCRIPTIONAL REGULATOR TRMBL2"/>
    <property type="match status" value="1"/>
</dbReference>
<evidence type="ECO:0000259" key="1">
    <source>
        <dbReference type="Pfam" id="PF01978"/>
    </source>
</evidence>
<proteinExistence type="predicted"/>
<evidence type="ECO:0000313" key="3">
    <source>
        <dbReference type="Proteomes" id="UP000775877"/>
    </source>
</evidence>
<gene>
    <name evidence="2" type="ORF">KC678_01515</name>
</gene>
<reference evidence="2" key="1">
    <citation type="submission" date="2020-04" db="EMBL/GenBank/DDBJ databases">
        <authorList>
            <person name="Zhang T."/>
        </authorList>
    </citation>
    <scope>NUCLEOTIDE SEQUENCE</scope>
    <source>
        <strain evidence="2">HKST-UBA13</strain>
    </source>
</reference>
<name>A0A955I8K8_9BACT</name>
<dbReference type="Proteomes" id="UP000775877">
    <property type="component" value="Unassembled WGS sequence"/>
</dbReference>
<dbReference type="SUPFAM" id="SSF46785">
    <property type="entry name" value="Winged helix' DNA-binding domain"/>
    <property type="match status" value="1"/>
</dbReference>
<dbReference type="Pfam" id="PF01978">
    <property type="entry name" value="TrmB"/>
    <property type="match status" value="1"/>
</dbReference>
<sequence length="257" mass="29617">MKVKLDRHIQEFLEEFNLGEREVSIYLTLLKTGPNTIMNLARETGIKRSTTHNNVEELIKKGLISQTNFGERRMVVAEDPEKLKFLMDQKKWRMKKLEDNLGVVIDRINQMVPEAREKNIVDVKYYEGKDNAMLIYKEAFNADELRSYVNLEAVSEVFSDNAQLYQEAQKRKKSKLVREIIDASDSSIAKGSEFAKDDNFDFKASKTAMNLSSIDVLIYDGKVATINFKDSITGTVIANKDYYENSKAIFDMLWNVL</sequence>